<evidence type="ECO:0000256" key="2">
    <source>
        <dbReference type="SAM" id="SignalP"/>
    </source>
</evidence>
<keyword evidence="3" id="KW-1185">Reference proteome</keyword>
<feature type="chain" id="PRO_5037525487" evidence="2">
    <location>
        <begin position="17"/>
        <end position="96"/>
    </location>
</feature>
<feature type="transmembrane region" description="Helical" evidence="1">
    <location>
        <begin position="59"/>
        <end position="84"/>
    </location>
</feature>
<name>A0A915EDK2_9BILA</name>
<proteinExistence type="predicted"/>
<keyword evidence="1" id="KW-1133">Transmembrane helix</keyword>
<keyword evidence="2" id="KW-0732">Signal</keyword>
<evidence type="ECO:0000313" key="4">
    <source>
        <dbReference type="WBParaSite" id="jg5216"/>
    </source>
</evidence>
<keyword evidence="1" id="KW-0812">Transmembrane</keyword>
<reference evidence="4" key="1">
    <citation type="submission" date="2022-11" db="UniProtKB">
        <authorList>
            <consortium name="WormBaseParasite"/>
        </authorList>
    </citation>
    <scope>IDENTIFICATION</scope>
</reference>
<protein>
    <submittedName>
        <fullName evidence="4">Uncharacterized protein</fullName>
    </submittedName>
</protein>
<organism evidence="3 4">
    <name type="scientific">Ditylenchus dipsaci</name>
    <dbReference type="NCBI Taxonomy" id="166011"/>
    <lineage>
        <taxon>Eukaryota</taxon>
        <taxon>Metazoa</taxon>
        <taxon>Ecdysozoa</taxon>
        <taxon>Nematoda</taxon>
        <taxon>Chromadorea</taxon>
        <taxon>Rhabditida</taxon>
        <taxon>Tylenchina</taxon>
        <taxon>Tylenchomorpha</taxon>
        <taxon>Sphaerularioidea</taxon>
        <taxon>Anguinidae</taxon>
        <taxon>Anguininae</taxon>
        <taxon>Ditylenchus</taxon>
    </lineage>
</organism>
<sequence length="96" mass="11361">MCLLLLLVCFIAPIQAMDLSNLFYMKSVDQCSNHKCQIEDYFHYYNCNIETCDFHLQPWIFAIISFIVISFLCSLVCSLLNCICCRERPHHSRRYP</sequence>
<dbReference type="WBParaSite" id="jg5216">
    <property type="protein sequence ID" value="jg5216"/>
    <property type="gene ID" value="jg5216"/>
</dbReference>
<evidence type="ECO:0000256" key="1">
    <source>
        <dbReference type="SAM" id="Phobius"/>
    </source>
</evidence>
<evidence type="ECO:0000313" key="3">
    <source>
        <dbReference type="Proteomes" id="UP000887574"/>
    </source>
</evidence>
<dbReference type="AlphaFoldDB" id="A0A915EDK2"/>
<accession>A0A915EDK2</accession>
<keyword evidence="1" id="KW-0472">Membrane</keyword>
<dbReference type="Proteomes" id="UP000887574">
    <property type="component" value="Unplaced"/>
</dbReference>
<feature type="signal peptide" evidence="2">
    <location>
        <begin position="1"/>
        <end position="16"/>
    </location>
</feature>